<organism evidence="1 2">
    <name type="scientific">Paramecium primaurelia</name>
    <dbReference type="NCBI Taxonomy" id="5886"/>
    <lineage>
        <taxon>Eukaryota</taxon>
        <taxon>Sar</taxon>
        <taxon>Alveolata</taxon>
        <taxon>Ciliophora</taxon>
        <taxon>Intramacronucleata</taxon>
        <taxon>Oligohymenophorea</taxon>
        <taxon>Peniculida</taxon>
        <taxon>Parameciidae</taxon>
        <taxon>Paramecium</taxon>
    </lineage>
</organism>
<dbReference type="Proteomes" id="UP000688137">
    <property type="component" value="Unassembled WGS sequence"/>
</dbReference>
<dbReference type="EMBL" id="CAJJDM010000030">
    <property type="protein sequence ID" value="CAD8061195.1"/>
    <property type="molecule type" value="Genomic_DNA"/>
</dbReference>
<name>A0A8S1L4N1_PARPR</name>
<evidence type="ECO:0000313" key="1">
    <source>
        <dbReference type="EMBL" id="CAD8061195.1"/>
    </source>
</evidence>
<reference evidence="1" key="1">
    <citation type="submission" date="2021-01" db="EMBL/GenBank/DDBJ databases">
        <authorList>
            <consortium name="Genoscope - CEA"/>
            <person name="William W."/>
        </authorList>
    </citation>
    <scope>NUCLEOTIDE SEQUENCE</scope>
</reference>
<keyword evidence="2" id="KW-1185">Reference proteome</keyword>
<gene>
    <name evidence="1" type="ORF">PPRIM_AZ9-3.1.T0310187</name>
</gene>
<accession>A0A8S1L4N1</accession>
<comment type="caution">
    <text evidence="1">The sequence shown here is derived from an EMBL/GenBank/DDBJ whole genome shotgun (WGS) entry which is preliminary data.</text>
</comment>
<sequence>MSFYLQTISSEKKKLSRFQKSIHHQLLKAKNSIIYLKNQKEVVLGEFLGIVQYSEDQLENKIQINYFFLFDIKIFRNSFNCFQKINQNNRQLLEQLARQLIN</sequence>
<protein>
    <submittedName>
        <fullName evidence="1">Uncharacterized protein</fullName>
    </submittedName>
</protein>
<dbReference type="AlphaFoldDB" id="A0A8S1L4N1"/>
<evidence type="ECO:0000313" key="2">
    <source>
        <dbReference type="Proteomes" id="UP000688137"/>
    </source>
</evidence>
<proteinExistence type="predicted"/>